<dbReference type="GeneID" id="42802487"/>
<proteinExistence type="predicted"/>
<gene>
    <name evidence="2" type="ORF">D1869_14535</name>
    <name evidence="1" type="ORF">HNQ62_002376</name>
</gene>
<name>A0A650CKI9_SULOH</name>
<sequence length="302" mass="34683">MKVQVNIADPLKIEESLDLGKTTMFIGPNLAGKSLLLRCIFSSITKAEKYILTVDFNSVGECSIDEEFNYAIYVDPYAVIYFLYDKYKSLFEEEETSSKHSSLTYVREDVKGILRLAEIRSLTRDDDLVQAANELNNVLTQISEELKEVEHEEEVKYIYPLKISVISRGIEWKDAFGNEGNSVNNLPPSFYPSFIVTAALYSYALSKKRVKVLLLLDEPDAFAYPSFAYTMGRIIRNFSNKSEYFYTLIITHNWDFYKGMLHDKPLNLRLFKCSRNGNTISIRPLSIDEWYIPGLSVSAVLR</sequence>
<reference evidence="1 4" key="2">
    <citation type="submission" date="2020-08" db="EMBL/GenBank/DDBJ databases">
        <title>Genomic Encyclopedia of Type Strains, Phase IV (KMG-IV): sequencing the most valuable type-strain genomes for metagenomic binning, comparative biology and taxonomic classification.</title>
        <authorList>
            <person name="Goeker M."/>
        </authorList>
    </citation>
    <scope>NUCLEOTIDE SEQUENCE [LARGE SCALE GENOMIC DNA]</scope>
    <source>
        <strain evidence="1 4">DSM 12421</strain>
    </source>
</reference>
<evidence type="ECO:0000313" key="3">
    <source>
        <dbReference type="Proteomes" id="UP000427373"/>
    </source>
</evidence>
<protein>
    <submittedName>
        <fullName evidence="1">AAA15 family ATPase/GTPase</fullName>
    </submittedName>
</protein>
<dbReference type="Proteomes" id="UP000582213">
    <property type="component" value="Unassembled WGS sequence"/>
</dbReference>
<dbReference type="SUPFAM" id="SSF52540">
    <property type="entry name" value="P-loop containing nucleoside triphosphate hydrolases"/>
    <property type="match status" value="1"/>
</dbReference>
<keyword evidence="3" id="KW-1185">Reference proteome</keyword>
<dbReference type="InterPro" id="IPR027417">
    <property type="entry name" value="P-loop_NTPase"/>
</dbReference>
<evidence type="ECO:0000313" key="4">
    <source>
        <dbReference type="Proteomes" id="UP000582213"/>
    </source>
</evidence>
<dbReference type="OrthoDB" id="379864at2157"/>
<dbReference type="Proteomes" id="UP000427373">
    <property type="component" value="Chromosome"/>
</dbReference>
<dbReference type="Gene3D" id="3.40.50.300">
    <property type="entry name" value="P-loop containing nucleotide triphosphate hydrolases"/>
    <property type="match status" value="1"/>
</dbReference>
<dbReference type="KEGG" id="soh:D1869_14535"/>
<accession>A0A650CKI9</accession>
<dbReference type="RefSeq" id="WP_156015759.1">
    <property type="nucleotide sequence ID" value="NZ_CP045484.1"/>
</dbReference>
<evidence type="ECO:0000313" key="2">
    <source>
        <dbReference type="EMBL" id="QGR18268.1"/>
    </source>
</evidence>
<evidence type="ECO:0000313" key="1">
    <source>
        <dbReference type="EMBL" id="MBB5254602.1"/>
    </source>
</evidence>
<dbReference type="EMBL" id="CP045484">
    <property type="protein sequence ID" value="QGR18268.1"/>
    <property type="molecule type" value="Genomic_DNA"/>
</dbReference>
<organism evidence="2 3">
    <name type="scientific">Sulfurisphaera ohwakuensis</name>
    <dbReference type="NCBI Taxonomy" id="69656"/>
    <lineage>
        <taxon>Archaea</taxon>
        <taxon>Thermoproteota</taxon>
        <taxon>Thermoprotei</taxon>
        <taxon>Sulfolobales</taxon>
        <taxon>Sulfolobaceae</taxon>
        <taxon>Sulfurisphaera</taxon>
    </lineage>
</organism>
<dbReference type="AlphaFoldDB" id="A0A650CKI9"/>
<dbReference type="EMBL" id="JACHFY010000019">
    <property type="protein sequence ID" value="MBB5254602.1"/>
    <property type="molecule type" value="Genomic_DNA"/>
</dbReference>
<reference evidence="2 3" key="1">
    <citation type="submission" date="2019-10" db="EMBL/GenBank/DDBJ databases">
        <title>Genome Sequences from Six Type Strain Members of the Archaeal Family Sulfolobaceae: Acidianus ambivalens, Acidianus infernus, Metallosphaera prunae, Stygiolobus azoricus, Sulfolobus metallicus, and Sulfurisphaera ohwakuensis.</title>
        <authorList>
            <person name="Counts J.A."/>
            <person name="Kelly R.M."/>
        </authorList>
    </citation>
    <scope>NUCLEOTIDE SEQUENCE [LARGE SCALE GENOMIC DNA]</scope>
    <source>
        <strain evidence="2 3">TA-1</strain>
    </source>
</reference>